<feature type="domain" description="Glycosyltransferase RgtA/B/C/D-like" evidence="9">
    <location>
        <begin position="68"/>
        <end position="229"/>
    </location>
</feature>
<dbReference type="PANTHER" id="PTHR33908:SF9">
    <property type="entry name" value="BLL5595 PROTEIN"/>
    <property type="match status" value="1"/>
</dbReference>
<feature type="transmembrane region" description="Helical" evidence="8">
    <location>
        <begin position="266"/>
        <end position="285"/>
    </location>
</feature>
<dbReference type="Pfam" id="PF13231">
    <property type="entry name" value="PMT_2"/>
    <property type="match status" value="1"/>
</dbReference>
<feature type="transmembrane region" description="Helical" evidence="8">
    <location>
        <begin position="360"/>
        <end position="381"/>
    </location>
</feature>
<dbReference type="AlphaFoldDB" id="A0A562SEZ4"/>
<comment type="caution">
    <text evidence="10">The sequence shown here is derived from an EMBL/GenBank/DDBJ whole genome shotgun (WGS) entry which is preliminary data.</text>
</comment>
<evidence type="ECO:0000256" key="6">
    <source>
        <dbReference type="ARBA" id="ARBA00022989"/>
    </source>
</evidence>
<feature type="transmembrane region" description="Helical" evidence="8">
    <location>
        <begin position="211"/>
        <end position="231"/>
    </location>
</feature>
<evidence type="ECO:0000313" key="10">
    <source>
        <dbReference type="EMBL" id="TWI79899.1"/>
    </source>
</evidence>
<dbReference type="EMBL" id="VLLF01000013">
    <property type="protein sequence ID" value="TWI79899.1"/>
    <property type="molecule type" value="Genomic_DNA"/>
</dbReference>
<evidence type="ECO:0000313" key="11">
    <source>
        <dbReference type="Proteomes" id="UP000320593"/>
    </source>
</evidence>
<dbReference type="InterPro" id="IPR050297">
    <property type="entry name" value="LipidA_mod_glycosyltrf_83"/>
</dbReference>
<name>A0A562SEZ4_9HYPH</name>
<protein>
    <submittedName>
        <fullName evidence="10">Dolichyl-phosphate-mannose-protein mannosyltransferase</fullName>
    </submittedName>
</protein>
<keyword evidence="6 8" id="KW-1133">Transmembrane helix</keyword>
<dbReference type="GO" id="GO:0009103">
    <property type="term" value="P:lipopolysaccharide biosynthetic process"/>
    <property type="evidence" value="ECO:0007669"/>
    <property type="project" value="UniProtKB-ARBA"/>
</dbReference>
<accession>A0A562SEZ4</accession>
<dbReference type="GO" id="GO:0016763">
    <property type="term" value="F:pentosyltransferase activity"/>
    <property type="evidence" value="ECO:0007669"/>
    <property type="project" value="TreeGrafter"/>
</dbReference>
<dbReference type="Proteomes" id="UP000320593">
    <property type="component" value="Unassembled WGS sequence"/>
</dbReference>
<evidence type="ECO:0000256" key="2">
    <source>
        <dbReference type="ARBA" id="ARBA00022475"/>
    </source>
</evidence>
<keyword evidence="11" id="KW-1185">Reference proteome</keyword>
<feature type="transmembrane region" description="Helical" evidence="8">
    <location>
        <begin position="305"/>
        <end position="324"/>
    </location>
</feature>
<feature type="transmembrane region" description="Helical" evidence="8">
    <location>
        <begin position="169"/>
        <end position="199"/>
    </location>
</feature>
<dbReference type="PANTHER" id="PTHR33908">
    <property type="entry name" value="MANNOSYLTRANSFERASE YKCB-RELATED"/>
    <property type="match status" value="1"/>
</dbReference>
<keyword evidence="7 8" id="KW-0472">Membrane</keyword>
<dbReference type="GO" id="GO:0005886">
    <property type="term" value="C:plasma membrane"/>
    <property type="evidence" value="ECO:0007669"/>
    <property type="project" value="UniProtKB-SubCell"/>
</dbReference>
<keyword evidence="2" id="KW-1003">Cell membrane</keyword>
<sequence length="520" mass="57626">MALAYGLSPDTHKTKMFKRLSARNAALLYGTVTCLLWALVPTLLFPNPPLDVVEGFAWGRELALGYTKHPPMQAWLLEATYRLTGGHVFGGYWLSAACVGLSYIAIWKLARRLRISPAGALWSILLTSITFYFTQPLPEFNPNILQIPVWAWMILLFHQALANGKKTDWLLLGAVAAFGLYTKYFVALLVGAIGLYVLVFPRARRCLLTAGPWLAALTCVILLIPHIWWLFQTDFLTLQYAASRSKTAVGILDHILNPLSFFGAQLGNHAALILAVLVGLGVAGLKHRNDPATPALPKDLQSKVFVLWFAFLPLSVLLLAGLSTGNEFEHMWGTPMFVLSGLAAVYLLDLPKRFRHQKAALSLVVLVQATFIVLAIGQATLEPRWKAKQTRMHYPGEAVALALSQAWKNEMGSELRYIAGDMWSAANVTIHAPERPSMFYLHDVELSPWINLSDVQNKGLMIVWRGTNDQPLAELLRFYPNARRQSSIDIDYAGNGIIPPVTVNWLIIPPGSVAVEPMAN</sequence>
<gene>
    <name evidence="10" type="ORF">JM93_04246</name>
</gene>
<dbReference type="InterPro" id="IPR038731">
    <property type="entry name" value="RgtA/B/C-like"/>
</dbReference>
<keyword evidence="5 8" id="KW-0812">Transmembrane</keyword>
<organism evidence="10 11">
    <name type="scientific">Roseibium hamelinense</name>
    <dbReference type="NCBI Taxonomy" id="150831"/>
    <lineage>
        <taxon>Bacteria</taxon>
        <taxon>Pseudomonadati</taxon>
        <taxon>Pseudomonadota</taxon>
        <taxon>Alphaproteobacteria</taxon>
        <taxon>Hyphomicrobiales</taxon>
        <taxon>Stappiaceae</taxon>
        <taxon>Roseibium</taxon>
    </lineage>
</organism>
<evidence type="ECO:0000256" key="5">
    <source>
        <dbReference type="ARBA" id="ARBA00022692"/>
    </source>
</evidence>
<feature type="transmembrane region" description="Helical" evidence="8">
    <location>
        <begin position="25"/>
        <end position="45"/>
    </location>
</feature>
<evidence type="ECO:0000256" key="4">
    <source>
        <dbReference type="ARBA" id="ARBA00022679"/>
    </source>
</evidence>
<evidence type="ECO:0000259" key="9">
    <source>
        <dbReference type="Pfam" id="PF13231"/>
    </source>
</evidence>
<feature type="transmembrane region" description="Helical" evidence="8">
    <location>
        <begin position="91"/>
        <end position="110"/>
    </location>
</feature>
<evidence type="ECO:0000256" key="1">
    <source>
        <dbReference type="ARBA" id="ARBA00004651"/>
    </source>
</evidence>
<evidence type="ECO:0000256" key="7">
    <source>
        <dbReference type="ARBA" id="ARBA00023136"/>
    </source>
</evidence>
<evidence type="ECO:0000256" key="8">
    <source>
        <dbReference type="SAM" id="Phobius"/>
    </source>
</evidence>
<proteinExistence type="predicted"/>
<keyword evidence="3 10" id="KW-0328">Glycosyltransferase</keyword>
<feature type="transmembrane region" description="Helical" evidence="8">
    <location>
        <begin position="330"/>
        <end position="348"/>
    </location>
</feature>
<keyword evidence="4 10" id="KW-0808">Transferase</keyword>
<reference evidence="10 11" key="1">
    <citation type="submission" date="2019-07" db="EMBL/GenBank/DDBJ databases">
        <title>Genomic Encyclopedia of Archaeal and Bacterial Type Strains, Phase II (KMG-II): from individual species to whole genera.</title>
        <authorList>
            <person name="Goeker M."/>
        </authorList>
    </citation>
    <scope>NUCLEOTIDE SEQUENCE [LARGE SCALE GENOMIC DNA]</scope>
    <source>
        <strain evidence="10 11">ATCC BAA-252</strain>
    </source>
</reference>
<comment type="subcellular location">
    <subcellularLocation>
        <location evidence="1">Cell membrane</location>
        <topology evidence="1">Multi-pass membrane protein</topology>
    </subcellularLocation>
</comment>
<evidence type="ECO:0000256" key="3">
    <source>
        <dbReference type="ARBA" id="ARBA00022676"/>
    </source>
</evidence>
<feature type="transmembrane region" description="Helical" evidence="8">
    <location>
        <begin position="117"/>
        <end position="134"/>
    </location>
</feature>